<proteinExistence type="predicted"/>
<dbReference type="Proteomes" id="UP000238430">
    <property type="component" value="Unassembled WGS sequence"/>
</dbReference>
<reference evidence="1 2" key="1">
    <citation type="submission" date="2018-03" db="EMBL/GenBank/DDBJ databases">
        <title>Mesoflavibacter sp. HG37 and Mesoflavibacter sp. HG96 sp.nov., two marine bacteria isolated from seawater of Western Pacific Ocean.</title>
        <authorList>
            <person name="Cheng H."/>
            <person name="Wu Y.-H."/>
            <person name="Guo L.-L."/>
            <person name="Xu X.-W."/>
        </authorList>
    </citation>
    <scope>NUCLEOTIDE SEQUENCE [LARGE SCALE GENOMIC DNA]</scope>
    <source>
        <strain evidence="1 2">KCTC 42117</strain>
    </source>
</reference>
<sequence length="84" mass="9824">MATQICPNCKTDNFSWKIDEDESHLTIWDCGNCNYRAFENESDERNCSKCGKKTESKLMDNKKEYWWCSNCNTTEIIKTAPNNV</sequence>
<dbReference type="AlphaFoldDB" id="A0A2T1NL07"/>
<name>A0A2T1NL07_9FLAO</name>
<organism evidence="1 2">
    <name type="scientific">Mesoflavibacter zeaxanthinifaciens subsp. sabulilitoris</name>
    <dbReference type="NCBI Taxonomy" id="1520893"/>
    <lineage>
        <taxon>Bacteria</taxon>
        <taxon>Pseudomonadati</taxon>
        <taxon>Bacteroidota</taxon>
        <taxon>Flavobacteriia</taxon>
        <taxon>Flavobacteriales</taxon>
        <taxon>Flavobacteriaceae</taxon>
        <taxon>Mesoflavibacter</taxon>
    </lineage>
</organism>
<evidence type="ECO:0000313" key="1">
    <source>
        <dbReference type="EMBL" id="PSG93526.1"/>
    </source>
</evidence>
<protein>
    <submittedName>
        <fullName evidence="1">Uncharacterized protein</fullName>
    </submittedName>
</protein>
<evidence type="ECO:0000313" key="2">
    <source>
        <dbReference type="Proteomes" id="UP000238430"/>
    </source>
</evidence>
<keyword evidence="2" id="KW-1185">Reference proteome</keyword>
<dbReference type="EMBL" id="PXOT01000015">
    <property type="protein sequence ID" value="PSG93526.1"/>
    <property type="molecule type" value="Genomic_DNA"/>
</dbReference>
<gene>
    <name evidence="1" type="ORF">C7H61_03165</name>
</gene>
<comment type="caution">
    <text evidence="1">The sequence shown here is derived from an EMBL/GenBank/DDBJ whole genome shotgun (WGS) entry which is preliminary data.</text>
</comment>
<accession>A0A2T1NL07</accession>